<accession>A0A060R8B5</accession>
<proteinExistence type="predicted"/>
<dbReference type="STRING" id="1433126.BN938_1626"/>
<dbReference type="KEGG" id="rbc:BN938_1626"/>
<name>A0A060R8B5_9BACT</name>
<evidence type="ECO:0008006" key="4">
    <source>
        <dbReference type="Google" id="ProtNLM"/>
    </source>
</evidence>
<dbReference type="EMBL" id="HG934468">
    <property type="protein sequence ID" value="CDN31706.1"/>
    <property type="molecule type" value="Genomic_DNA"/>
</dbReference>
<evidence type="ECO:0000256" key="1">
    <source>
        <dbReference type="SAM" id="SignalP"/>
    </source>
</evidence>
<feature type="signal peptide" evidence="1">
    <location>
        <begin position="1"/>
        <end position="25"/>
    </location>
</feature>
<protein>
    <recommendedName>
        <fullName evidence="4">Major fimbrial subunit protein N-terminal domain-containing protein</fullName>
    </recommendedName>
</protein>
<dbReference type="HOGENOM" id="CLU_490777_0_0_10"/>
<evidence type="ECO:0000313" key="2">
    <source>
        <dbReference type="EMBL" id="CDN31706.1"/>
    </source>
</evidence>
<feature type="chain" id="PRO_5001589455" description="Major fimbrial subunit protein N-terminal domain-containing protein" evidence="1">
    <location>
        <begin position="26"/>
        <end position="524"/>
    </location>
</feature>
<organism evidence="2 3">
    <name type="scientific">Mucinivorans hirudinis</name>
    <dbReference type="NCBI Taxonomy" id="1433126"/>
    <lineage>
        <taxon>Bacteria</taxon>
        <taxon>Pseudomonadati</taxon>
        <taxon>Bacteroidota</taxon>
        <taxon>Bacteroidia</taxon>
        <taxon>Bacteroidales</taxon>
        <taxon>Rikenellaceae</taxon>
        <taxon>Mucinivorans</taxon>
    </lineage>
</organism>
<dbReference type="Proteomes" id="UP000027616">
    <property type="component" value="Chromosome I"/>
</dbReference>
<sequence length="524" mass="57596">MKNTIKTISLLALLLTSCSATNPVAEEGKAVVRIKTDIGSFIKPTTLSGVADENNTGDKIWAFIFENDIMSLIEEVTIAPAATAQVDIVVEPTNNPVKIILLANAPDYFLDADGGVKAFIKENLELYPTYQEFKSQVNTLSLDAPVTAVPYTSQRIPMSGELYFADGIAADSFNEKSLRLKRIVAKITVESLLAPSDFELLGASVSNAPRGGSLMPPSEYKDNSGNLTYYSYDDIVCTASGQTTASNPIYIYESRADQGTALVIKAKYRGVEYFYKLAMTTDYDNKAGSRNFYYRNYHYKFIVSAVEGIGYSTFEEAKSRDVSNNIIARVDVTDLTSHDITDNGEYFLSLSNSEYVLYAQGEVDDLHAFTLNTSSAEECGIVSLSPSKVEILTPVVLGEVRIKVKNEMAVNERVELRVTVGNLSKNVTVRRAGDHLTRTGTLQRISDFSGSEYKAALIEQQELGWIKLGTTSGVNLTTGFSEGVSEGGFYICHNVNIDTREPSVDIYFARNDGRGRVKAHFELR</sequence>
<gene>
    <name evidence="2" type="ORF">BN938_1626</name>
</gene>
<evidence type="ECO:0000313" key="3">
    <source>
        <dbReference type="Proteomes" id="UP000027616"/>
    </source>
</evidence>
<dbReference type="OrthoDB" id="1030970at2"/>
<dbReference type="AlphaFoldDB" id="A0A060R8B5"/>
<dbReference type="eggNOG" id="ENOG5032UAG">
    <property type="taxonomic scope" value="Bacteria"/>
</dbReference>
<keyword evidence="3" id="KW-1185">Reference proteome</keyword>
<reference evidence="2 3" key="1">
    <citation type="journal article" date="2015" name="Genome Announc.">
        <title>Complete Genome Sequence of the Novel Leech Symbiont Mucinivorans hirudinis M3T.</title>
        <authorList>
            <person name="Nelson M.C."/>
            <person name="Bomar L."/>
            <person name="Graf J."/>
        </authorList>
    </citation>
    <scope>NUCLEOTIDE SEQUENCE [LARGE SCALE GENOMIC DNA]</scope>
    <source>
        <strain evidence="3">M3</strain>
    </source>
</reference>
<dbReference type="PROSITE" id="PS51257">
    <property type="entry name" value="PROKAR_LIPOPROTEIN"/>
    <property type="match status" value="1"/>
</dbReference>
<keyword evidence="1" id="KW-0732">Signal</keyword>